<evidence type="ECO:0000256" key="1">
    <source>
        <dbReference type="SAM" id="MobiDB-lite"/>
    </source>
</evidence>
<comment type="caution">
    <text evidence="2">The sequence shown here is derived from an EMBL/GenBank/DDBJ whole genome shotgun (WGS) entry which is preliminary data.</text>
</comment>
<sequence>MHVRMGLLAAEQGQGIGSVRQAERGAGFPDDLPDGLALVEAAMGGLEILHPPGILLALQPQMVPADHAVGQDNVAQALTAEGRGTGEGHRPLEPRAVSEQKVKALEHGISRGAGGGE</sequence>
<name>A0A1J5P9C4_9ZZZZ</name>
<feature type="region of interest" description="Disordered" evidence="1">
    <location>
        <begin position="76"/>
        <end position="96"/>
    </location>
</feature>
<accession>A0A1J5P9C4</accession>
<protein>
    <submittedName>
        <fullName evidence="2">Uncharacterized protein</fullName>
    </submittedName>
</protein>
<reference evidence="2" key="1">
    <citation type="submission" date="2016-10" db="EMBL/GenBank/DDBJ databases">
        <title>Sequence of Gallionella enrichment culture.</title>
        <authorList>
            <person name="Poehlein A."/>
            <person name="Muehling M."/>
            <person name="Daniel R."/>
        </authorList>
    </citation>
    <scope>NUCLEOTIDE SEQUENCE</scope>
</reference>
<organism evidence="2">
    <name type="scientific">mine drainage metagenome</name>
    <dbReference type="NCBI Taxonomy" id="410659"/>
    <lineage>
        <taxon>unclassified sequences</taxon>
        <taxon>metagenomes</taxon>
        <taxon>ecological metagenomes</taxon>
    </lineage>
</organism>
<evidence type="ECO:0000313" key="2">
    <source>
        <dbReference type="EMBL" id="OIQ64407.1"/>
    </source>
</evidence>
<dbReference type="AlphaFoldDB" id="A0A1J5P9C4"/>
<feature type="compositionally biased region" description="Basic and acidic residues" evidence="1">
    <location>
        <begin position="84"/>
        <end position="96"/>
    </location>
</feature>
<gene>
    <name evidence="2" type="ORF">GALL_540410</name>
</gene>
<dbReference type="EMBL" id="MLJW01008144">
    <property type="protein sequence ID" value="OIQ64407.1"/>
    <property type="molecule type" value="Genomic_DNA"/>
</dbReference>
<proteinExistence type="predicted"/>